<dbReference type="Proteomes" id="UP000217311">
    <property type="component" value="Chromosome"/>
</dbReference>
<organism evidence="3 4">
    <name type="scientific">Caulobacter vibrioides</name>
    <name type="common">Caulobacter crescentus</name>
    <dbReference type="NCBI Taxonomy" id="155892"/>
    <lineage>
        <taxon>Bacteria</taxon>
        <taxon>Pseudomonadati</taxon>
        <taxon>Pseudomonadota</taxon>
        <taxon>Alphaproteobacteria</taxon>
        <taxon>Caulobacterales</taxon>
        <taxon>Caulobacteraceae</taxon>
        <taxon>Caulobacter</taxon>
    </lineage>
</organism>
<dbReference type="InterPro" id="IPR029063">
    <property type="entry name" value="SAM-dependent_MTases_sf"/>
</dbReference>
<protein>
    <submittedName>
        <fullName evidence="3">Methyltransferase domain-containing protein</fullName>
    </submittedName>
</protein>
<dbReference type="GO" id="GO:0008757">
    <property type="term" value="F:S-adenosylmethionine-dependent methyltransferase activity"/>
    <property type="evidence" value="ECO:0007669"/>
    <property type="project" value="InterPro"/>
</dbReference>
<gene>
    <name evidence="3" type="ORF">CA606_10330</name>
</gene>
<dbReference type="GO" id="GO:0032259">
    <property type="term" value="P:methylation"/>
    <property type="evidence" value="ECO:0007669"/>
    <property type="project" value="UniProtKB-KW"/>
</dbReference>
<dbReference type="InterPro" id="IPR013216">
    <property type="entry name" value="Methyltransf_11"/>
</dbReference>
<dbReference type="Pfam" id="PF10119">
    <property type="entry name" value="MethyTransf_Reg"/>
    <property type="match status" value="1"/>
</dbReference>
<name>A0A290MUR5_CAUVI</name>
<feature type="domain" description="Methyltransferase regulatory" evidence="2">
    <location>
        <begin position="218"/>
        <end position="301"/>
    </location>
</feature>
<proteinExistence type="predicted"/>
<keyword evidence="3" id="KW-0808">Transferase</keyword>
<evidence type="ECO:0000259" key="1">
    <source>
        <dbReference type="Pfam" id="PF08241"/>
    </source>
</evidence>
<sequence>MSTEWNAGYVTDIDYTFGYYGELNPLRCRLPLLMVGRHAPKIENACELGFGQGLSVSIHAAAQPGVNWYGTDFNPSQAAFATEMVRLSGAEAKLYDEAFAEFCNRPDLPDFDFIGLHGIWTWISDDNRHVLVDFIRRKLRPGGVLYISYNTLPGWSASAPIRHLMKRHADVMGAPGQGVVGQTDAALGFIDQFLGLDPLYAKANPGAVERLNQVKGQDRKYLAHEYMNRDWHPMYFADAENWLSGAKVGYAGSAHVLDNLPELNMTPQQAEFMRGVPDVSLRETLRDFCMNQQFRRDYWVRGVRTLAGHEQVSAMREERIVMTVNEANLPKTVRGVLGEASLKDEIYRPIFELLLDNKPHSIHELETHVAGKNVNFAQMNSALMILMGLGVITPAASAADVNKAKARTLALNKAIACRSMAVGDIAHFASPVTGGGMLAPRFPQLFWLGRQSGGKTPADLATYAYQILQSQGQAIVKDGAPLQGEDNLTELKSQAEFWAKDVLPIWTALGI</sequence>
<feature type="domain" description="Methyltransferase type 11" evidence="1">
    <location>
        <begin position="47"/>
        <end position="147"/>
    </location>
</feature>
<dbReference type="SUPFAM" id="SSF53335">
    <property type="entry name" value="S-adenosyl-L-methionine-dependent methyltransferases"/>
    <property type="match status" value="1"/>
</dbReference>
<reference evidence="4" key="1">
    <citation type="submission" date="2017-09" db="EMBL/GenBank/DDBJ databases">
        <title>Genome evolution observed in wild isolates of Caulobacter crescentus.</title>
        <authorList>
            <person name="Ely B."/>
            <person name="Wilson K."/>
            <person name="Scott D."/>
        </authorList>
    </citation>
    <scope>NUCLEOTIDE SEQUENCE [LARGE SCALE GENOMIC DNA]</scope>
    <source>
        <strain evidence="4">CB13b1a</strain>
    </source>
</reference>
<keyword evidence="3" id="KW-0489">Methyltransferase</keyword>
<evidence type="ECO:0000313" key="3">
    <source>
        <dbReference type="EMBL" id="ATC32708.1"/>
    </source>
</evidence>
<dbReference type="InterPro" id="IPR018773">
    <property type="entry name" value="MeTrfase_reg_dom_prd"/>
</dbReference>
<dbReference type="EMBL" id="CP023315">
    <property type="protein sequence ID" value="ATC32708.1"/>
    <property type="molecule type" value="Genomic_DNA"/>
</dbReference>
<dbReference type="Pfam" id="PF08241">
    <property type="entry name" value="Methyltransf_11"/>
    <property type="match status" value="1"/>
</dbReference>
<evidence type="ECO:0000313" key="4">
    <source>
        <dbReference type="Proteomes" id="UP000217311"/>
    </source>
</evidence>
<dbReference type="CDD" id="cd02440">
    <property type="entry name" value="AdoMet_MTases"/>
    <property type="match status" value="1"/>
</dbReference>
<accession>A0A290MUR5</accession>
<evidence type="ECO:0000259" key="2">
    <source>
        <dbReference type="Pfam" id="PF10119"/>
    </source>
</evidence>
<dbReference type="RefSeq" id="WP_096052115.1">
    <property type="nucleotide sequence ID" value="NZ_CP023315.3"/>
</dbReference>
<dbReference type="AlphaFoldDB" id="A0A290MUR5"/>
<dbReference type="Gene3D" id="3.40.50.150">
    <property type="entry name" value="Vaccinia Virus protein VP39"/>
    <property type="match status" value="1"/>
</dbReference>